<feature type="compositionally biased region" description="Basic and acidic residues" evidence="1">
    <location>
        <begin position="1"/>
        <end position="18"/>
    </location>
</feature>
<dbReference type="PANTHER" id="PTHR32134:SF92">
    <property type="entry name" value="FNIP REPEAT-CONTAINING PROTEIN"/>
    <property type="match status" value="1"/>
</dbReference>
<dbReference type="InParanoid" id="F0ZGM4"/>
<name>F0ZGM4_DICPU</name>
<keyword evidence="3" id="KW-1185">Reference proteome</keyword>
<dbReference type="GeneID" id="10503967"/>
<feature type="region of interest" description="Disordered" evidence="1">
    <location>
        <begin position="1"/>
        <end position="42"/>
    </location>
</feature>
<dbReference type="EMBL" id="GL871013">
    <property type="protein sequence ID" value="EGC36930.1"/>
    <property type="molecule type" value="Genomic_DNA"/>
</dbReference>
<feature type="compositionally biased region" description="Polar residues" evidence="1">
    <location>
        <begin position="33"/>
        <end position="42"/>
    </location>
</feature>
<reference evidence="3" key="1">
    <citation type="journal article" date="2011" name="Genome Biol.">
        <title>Comparative genomics of the social amoebae Dictyostelium discoideum and Dictyostelium purpureum.</title>
        <authorList>
            <consortium name="US DOE Joint Genome Institute (JGI-PGF)"/>
            <person name="Sucgang R."/>
            <person name="Kuo A."/>
            <person name="Tian X."/>
            <person name="Salerno W."/>
            <person name="Parikh A."/>
            <person name="Feasley C.L."/>
            <person name="Dalin E."/>
            <person name="Tu H."/>
            <person name="Huang E."/>
            <person name="Barry K."/>
            <person name="Lindquist E."/>
            <person name="Shapiro H."/>
            <person name="Bruce D."/>
            <person name="Schmutz J."/>
            <person name="Salamov A."/>
            <person name="Fey P."/>
            <person name="Gaudet P."/>
            <person name="Anjard C."/>
            <person name="Babu M.M."/>
            <person name="Basu S."/>
            <person name="Bushmanova Y."/>
            <person name="van der Wel H."/>
            <person name="Katoh-Kurasawa M."/>
            <person name="Dinh C."/>
            <person name="Coutinho P.M."/>
            <person name="Saito T."/>
            <person name="Elias M."/>
            <person name="Schaap P."/>
            <person name="Kay R.R."/>
            <person name="Henrissat B."/>
            <person name="Eichinger L."/>
            <person name="Rivero F."/>
            <person name="Putnam N.H."/>
            <person name="West C.M."/>
            <person name="Loomis W.F."/>
            <person name="Chisholm R.L."/>
            <person name="Shaulsky G."/>
            <person name="Strassmann J.E."/>
            <person name="Queller D.C."/>
            <person name="Kuspa A."/>
            <person name="Grigoriev I.V."/>
        </authorList>
    </citation>
    <scope>NUCLEOTIDE SEQUENCE [LARGE SCALE GENOMIC DNA]</scope>
    <source>
        <strain evidence="3">QSDP1</strain>
    </source>
</reference>
<evidence type="ECO:0008006" key="4">
    <source>
        <dbReference type="Google" id="ProtNLM"/>
    </source>
</evidence>
<dbReference type="VEuPathDB" id="AmoebaDB:DICPUDRAFT_150557"/>
<evidence type="ECO:0000313" key="2">
    <source>
        <dbReference type="EMBL" id="EGC36930.1"/>
    </source>
</evidence>
<dbReference type="AlphaFoldDB" id="F0ZGM4"/>
<dbReference type="RefSeq" id="XP_003286573.1">
    <property type="nucleotide sequence ID" value="XM_003286525.1"/>
</dbReference>
<evidence type="ECO:0000256" key="1">
    <source>
        <dbReference type="SAM" id="MobiDB-lite"/>
    </source>
</evidence>
<feature type="compositionally biased region" description="Low complexity" evidence="1">
    <location>
        <begin position="19"/>
        <end position="32"/>
    </location>
</feature>
<evidence type="ECO:0000313" key="3">
    <source>
        <dbReference type="Proteomes" id="UP000001064"/>
    </source>
</evidence>
<protein>
    <recommendedName>
        <fullName evidence="4">FNIP repeat-containing protein</fullName>
    </recommendedName>
</protein>
<proteinExistence type="predicted"/>
<dbReference type="Proteomes" id="UP000001064">
    <property type="component" value="Unassembled WGS sequence"/>
</dbReference>
<organism evidence="2 3">
    <name type="scientific">Dictyostelium purpureum</name>
    <name type="common">Slime mold</name>
    <dbReference type="NCBI Taxonomy" id="5786"/>
    <lineage>
        <taxon>Eukaryota</taxon>
        <taxon>Amoebozoa</taxon>
        <taxon>Evosea</taxon>
        <taxon>Eumycetozoa</taxon>
        <taxon>Dictyostelia</taxon>
        <taxon>Dictyosteliales</taxon>
        <taxon>Dictyosteliaceae</taxon>
        <taxon>Dictyostelium</taxon>
    </lineage>
</organism>
<sequence length="1046" mass="120343">MKKFDNFYKNKQLNDKNNETTNSQQSSNTNVNHSPTKQPTSVSTQLSNQYIETCTKLFFKIFRNKYLFTVIMHYVKYFQRLYRYTKTTFHFLDHYRNSNKYFLDKVNISFLETAQFLIMDISPNVSTLEINRCNIKIHNLNLPPTLKKLVLGDKIHIRSNEIELVTKFGVLVDRLFNDKSNAPIKSTFSNPHLNELVSLELGYASGLILNGGYLNQVKNLLHLTISHPITQPITQEMLPKQLESLTLNVEYRYDTIYIPPQLKTLVINHGYSFNPSILEKIPSSITKLLFYSFIYVSPTVPKNNFPNNIIDDLPNAKPFFTNGAFQSLSSLDFSSDQYPKRFNADKFPQSLTKLKLAKEYHIFSTKTGYPASLTSIECSMEQILNCKFSSPSTLLNIRIQNYESHSDNLALSLENKFNNLQSLAYKEVSFVSELPDGSFSIPKSCTNLEATGSLQQPNSVITNATSSLLHSLPKSNLKSLKLDSIHTFLLLRNILNYTTSNLLHQSNLQLLDLTFDLSRLENIEISKEFLPHKIKTLIIRGQFKVKFNQLPESLEFIYISTQNETLKDPIELNKISNLYVLFDNDCSIFNPNSKLYLNHIVFYRKSFNQYEDFYRSNEKEHLRAIRVKVPGQNNYDFIKFTENLTSNTKSLIFESGGPLTLNLKVLKFPDTLKYIKILQKILTEETYFDLVKNNLSSILMGNNRNSNLYNLNQNYGITHLEISYSDWKIISKHNYSPPNLYKLTLFDENFPIIGEGMLPENLQSLKIIPTYPHSFIQLPNQLKEIEIGIGYMSTIDNKIFYYFPPSITSIKLKSPLCKGIQPFRESLAKSLKKLVVIHDHIKPLYLNGTLESLTYLDISKSYKTINIDLLPQTLITLKLSLSATVEKTETNRGFPASITDFGGSSSHLSLKFQNPLNLQYLQITKFSTPMPQNPHYNFINFNNFPNIKSICYLHIISPSDNLNCNTITLSNETLVPSLEIVILGGSPADPTIKLPLPNSIKHIYFSSNLQPNLKEFINSTEIKHKIRFFNDLDQAKLYNKLKKIYF</sequence>
<dbReference type="InterPro" id="IPR051251">
    <property type="entry name" value="STK_FNIP-Repeat"/>
</dbReference>
<dbReference type="KEGG" id="dpp:DICPUDRAFT_150557"/>
<dbReference type="PANTHER" id="PTHR32134">
    <property type="entry name" value="FNIP REPEAT-CONTAINING PROTEIN"/>
    <property type="match status" value="1"/>
</dbReference>
<gene>
    <name evidence="2" type="ORF">DICPUDRAFT_150557</name>
</gene>
<accession>F0ZGM4</accession>
<dbReference type="FunCoup" id="F0ZGM4">
    <property type="interactions" value="926"/>
</dbReference>